<feature type="chain" id="PRO_5041948940" description="Tumor necrosis factor alpha-induced protein 8-like protein 1" evidence="6">
    <location>
        <begin position="20"/>
        <end position="681"/>
    </location>
</feature>
<evidence type="ECO:0000256" key="6">
    <source>
        <dbReference type="SAM" id="SignalP"/>
    </source>
</evidence>
<feature type="compositionally biased region" description="Basic and acidic residues" evidence="5">
    <location>
        <begin position="226"/>
        <end position="242"/>
    </location>
</feature>
<dbReference type="PANTHER" id="PTHR12757">
    <property type="entry name" value="TUMOR NECROSIS FACTOR INDUCED PROTEIN"/>
    <property type="match status" value="1"/>
</dbReference>
<dbReference type="InterPro" id="IPR038355">
    <property type="entry name" value="TNFAIP8_sf"/>
</dbReference>
<dbReference type="FunFam" id="1.20.1440.160:FF:000001">
    <property type="entry name" value="Tumor necrosis factor alpha-induced protein 8-like 1"/>
    <property type="match status" value="1"/>
</dbReference>
<evidence type="ECO:0000313" key="8">
    <source>
        <dbReference type="Proteomes" id="UP001239994"/>
    </source>
</evidence>
<name>A0AAD9E3K5_9TELE</name>
<feature type="non-terminal residue" evidence="7">
    <location>
        <position position="681"/>
    </location>
</feature>
<comment type="caution">
    <text evidence="7">The sequence shown here is derived from an EMBL/GenBank/DDBJ whole genome shotgun (WGS) entry which is preliminary data.</text>
</comment>
<keyword evidence="8" id="KW-1185">Reference proteome</keyword>
<feature type="region of interest" description="Disordered" evidence="5">
    <location>
        <begin position="226"/>
        <end position="254"/>
    </location>
</feature>
<organism evidence="7 8">
    <name type="scientific">Electrophorus voltai</name>
    <dbReference type="NCBI Taxonomy" id="2609070"/>
    <lineage>
        <taxon>Eukaryota</taxon>
        <taxon>Metazoa</taxon>
        <taxon>Chordata</taxon>
        <taxon>Craniata</taxon>
        <taxon>Vertebrata</taxon>
        <taxon>Euteleostomi</taxon>
        <taxon>Actinopterygii</taxon>
        <taxon>Neopterygii</taxon>
        <taxon>Teleostei</taxon>
        <taxon>Ostariophysi</taxon>
        <taxon>Gymnotiformes</taxon>
        <taxon>Gymnotoidei</taxon>
        <taxon>Gymnotidae</taxon>
        <taxon>Electrophorus</taxon>
    </lineage>
</organism>
<evidence type="ECO:0000256" key="5">
    <source>
        <dbReference type="SAM" id="MobiDB-lite"/>
    </source>
</evidence>
<dbReference type="PANTHER" id="PTHR12757:SF2">
    <property type="entry name" value="TUMOR NECROSIS FACTOR ALPHA-INDUCED PROTEIN 8-LIKE PROTEIN 1"/>
    <property type="match status" value="1"/>
</dbReference>
<reference evidence="7" key="1">
    <citation type="submission" date="2023-03" db="EMBL/GenBank/DDBJ databases">
        <title>Electrophorus voltai genome.</title>
        <authorList>
            <person name="Bian C."/>
        </authorList>
    </citation>
    <scope>NUCLEOTIDE SEQUENCE</scope>
    <source>
        <strain evidence="7">CB-2022</strain>
        <tissue evidence="7">Muscle</tissue>
    </source>
</reference>
<dbReference type="AlphaFoldDB" id="A0AAD9E3K5"/>
<dbReference type="InterPro" id="IPR008477">
    <property type="entry name" value="TNFAIP8-like"/>
</dbReference>
<keyword evidence="6" id="KW-0732">Signal</keyword>
<evidence type="ECO:0000256" key="1">
    <source>
        <dbReference type="ARBA" id="ARBA00004496"/>
    </source>
</evidence>
<proteinExistence type="inferred from homology"/>
<protein>
    <recommendedName>
        <fullName evidence="4">Tumor necrosis factor alpha-induced protein 8-like protein 1</fullName>
    </recommendedName>
</protein>
<evidence type="ECO:0000256" key="4">
    <source>
        <dbReference type="ARBA" id="ARBA00039713"/>
    </source>
</evidence>
<comment type="similarity">
    <text evidence="3">Belongs to the TNFAIP8 family.</text>
</comment>
<evidence type="ECO:0000256" key="2">
    <source>
        <dbReference type="ARBA" id="ARBA00022490"/>
    </source>
</evidence>
<comment type="subcellular location">
    <subcellularLocation>
        <location evidence="1">Cytoplasm</location>
    </subcellularLocation>
</comment>
<feature type="region of interest" description="Disordered" evidence="5">
    <location>
        <begin position="631"/>
        <end position="668"/>
    </location>
</feature>
<sequence length="681" mass="75712">MQGEPCIMAPSLLSRPALQLLSLSSTLLLMPLKMEIAVLHLHEDNMDSFSTKSLAMQAQKKLMSKMATKTVANLFIDDTSSELLDELYRVTKEYTRNRKEAQKIVKNLIKIVVKLGVLYRNGQFSGEELALVERFRKKLHTLAMTAVSFHQIDFTFDRRVMSGLLNDCRELLHQAVNRHLTAKSHSRINHVFNHFSDSSQRVMGLVSSESRALFLHSYSSASDRMATRGDSYKKNIQREQRGLDSGGKGDSVQESRYGTTQLLPSCFEIPGGSGSAAFHSTLGHVAAGSSMVHRRTPRWDVLESLENEFPLSFRPEEHNRMSSYGFKHSFRNGYSHHSRLSLATLECPTQLVTAGQSCRTKSSRLRWGKWQRPDLLHNSASVRERLRECSFVANLHQTRTPLPSKKCALEVPTQFTGQRNCGEPVCVVEQQSDSVTEPLASVLHTEASRHTLDKPNSLDSTKPNFPKSMGHVAETAGAVHDVIFSTEVPYNTTVNRCKSCSRSDSAGVETQNVPGTGGQGGETCAFGMKKTTCVLQDQIRRVVVNLEEVLRGLKEVELEMKEVVMQIDKLTINIELGEDDTRGASGDCSFSRKASAVEKHTSAKIHQVQDIAAHPDSLCRNLPTVQRDTKMLQASSETQAEWKGSPRGPPPAYPKPHSGSNTFVPKPERVATRLLCNGPKS</sequence>
<dbReference type="GO" id="GO:0042981">
    <property type="term" value="P:regulation of apoptotic process"/>
    <property type="evidence" value="ECO:0007669"/>
    <property type="project" value="InterPro"/>
</dbReference>
<dbReference type="Proteomes" id="UP001239994">
    <property type="component" value="Unassembled WGS sequence"/>
</dbReference>
<keyword evidence="2" id="KW-0963">Cytoplasm</keyword>
<dbReference type="EMBL" id="JAROKS010000002">
    <property type="protein sequence ID" value="KAK1805875.1"/>
    <property type="molecule type" value="Genomic_DNA"/>
</dbReference>
<evidence type="ECO:0000256" key="3">
    <source>
        <dbReference type="ARBA" id="ARBA00038267"/>
    </source>
</evidence>
<accession>A0AAD9E3K5</accession>
<evidence type="ECO:0000313" key="7">
    <source>
        <dbReference type="EMBL" id="KAK1805875.1"/>
    </source>
</evidence>
<dbReference type="Pfam" id="PF05527">
    <property type="entry name" value="TNFAIP8"/>
    <property type="match status" value="1"/>
</dbReference>
<dbReference type="GO" id="GO:0005737">
    <property type="term" value="C:cytoplasm"/>
    <property type="evidence" value="ECO:0007669"/>
    <property type="project" value="UniProtKB-SubCell"/>
</dbReference>
<dbReference type="Gene3D" id="1.20.1440.160">
    <property type="entry name" value="Tumor necrosis factor alpha-induced protein 8-like"/>
    <property type="match status" value="1"/>
</dbReference>
<feature type="signal peptide" evidence="6">
    <location>
        <begin position="1"/>
        <end position="19"/>
    </location>
</feature>
<gene>
    <name evidence="7" type="ORF">P4O66_012929</name>
</gene>